<keyword evidence="2" id="KW-0963">Cytoplasm</keyword>
<evidence type="ECO:0000259" key="3">
    <source>
        <dbReference type="Pfam" id="PF01895"/>
    </source>
</evidence>
<reference evidence="4 5" key="1">
    <citation type="submission" date="2023-01" db="EMBL/GenBank/DDBJ databases">
        <title>Novel species of the genus Vogesella isolated from rivers.</title>
        <authorList>
            <person name="Lu H."/>
        </authorList>
    </citation>
    <scope>NUCLEOTIDE SEQUENCE [LARGE SCALE GENOMIC DNA]</scope>
    <source>
        <strain evidence="4 5">DC21W</strain>
    </source>
</reference>
<keyword evidence="2" id="KW-0592">Phosphate transport</keyword>
<dbReference type="EMBL" id="JAQQLF010000005">
    <property type="protein sequence ID" value="MDC7716495.1"/>
    <property type="molecule type" value="Genomic_DNA"/>
</dbReference>
<proteinExistence type="inferred from homology"/>
<protein>
    <recommendedName>
        <fullName evidence="2">Phosphate-specific transport system accessory protein PhoU</fullName>
    </recommendedName>
</protein>
<name>A0ABT5IW42_9NEIS</name>
<comment type="caution">
    <text evidence="4">The sequence shown here is derived from an EMBL/GenBank/DDBJ whole genome shotgun (WGS) entry which is preliminary data.</text>
</comment>
<organism evidence="4 5">
    <name type="scientific">Vogesella aquatica</name>
    <dbReference type="NCBI Taxonomy" id="2984206"/>
    <lineage>
        <taxon>Bacteria</taxon>
        <taxon>Pseudomonadati</taxon>
        <taxon>Pseudomonadota</taxon>
        <taxon>Betaproteobacteria</taxon>
        <taxon>Neisseriales</taxon>
        <taxon>Chromobacteriaceae</taxon>
        <taxon>Vogesella</taxon>
    </lineage>
</organism>
<dbReference type="RefSeq" id="WP_017508517.1">
    <property type="nucleotide sequence ID" value="NZ_JAQQLF010000005.1"/>
</dbReference>
<dbReference type="InterPro" id="IPR028366">
    <property type="entry name" value="PhoU"/>
</dbReference>
<keyword evidence="2" id="KW-0813">Transport</keyword>
<dbReference type="PIRSF" id="PIRSF003107">
    <property type="entry name" value="PhoU"/>
    <property type="match status" value="1"/>
</dbReference>
<dbReference type="InterPro" id="IPR026022">
    <property type="entry name" value="PhoU_dom"/>
</dbReference>
<comment type="function">
    <text evidence="2">Plays a role in the regulation of phosphate uptake.</text>
</comment>
<evidence type="ECO:0000256" key="1">
    <source>
        <dbReference type="ARBA" id="ARBA00008107"/>
    </source>
</evidence>
<dbReference type="Gene3D" id="1.20.58.220">
    <property type="entry name" value="Phosphate transport system protein phou homolog 2, domain 2"/>
    <property type="match status" value="2"/>
</dbReference>
<comment type="subunit">
    <text evidence="2">Homodimer.</text>
</comment>
<dbReference type="NCBIfam" id="TIGR02135">
    <property type="entry name" value="phoU_full"/>
    <property type="match status" value="1"/>
</dbReference>
<feature type="domain" description="PhoU" evidence="3">
    <location>
        <begin position="127"/>
        <end position="210"/>
    </location>
</feature>
<dbReference type="SUPFAM" id="SSF109755">
    <property type="entry name" value="PhoU-like"/>
    <property type="match status" value="1"/>
</dbReference>
<dbReference type="Proteomes" id="UP001219956">
    <property type="component" value="Unassembled WGS sequence"/>
</dbReference>
<evidence type="ECO:0000256" key="2">
    <source>
        <dbReference type="PIRNR" id="PIRNR003107"/>
    </source>
</evidence>
<gene>
    <name evidence="4" type="primary">phoU</name>
    <name evidence="4" type="ORF">PQU95_04595</name>
</gene>
<dbReference type="Pfam" id="PF01895">
    <property type="entry name" value="PhoU"/>
    <property type="match status" value="2"/>
</dbReference>
<dbReference type="InterPro" id="IPR038078">
    <property type="entry name" value="PhoU-like_sf"/>
</dbReference>
<evidence type="ECO:0000313" key="5">
    <source>
        <dbReference type="Proteomes" id="UP001219956"/>
    </source>
</evidence>
<sequence length="238" mass="26819">MPEHISKQFDLELETIRTRVLQMGGLVEQQIRAAMDALQSGDVDRLDKVVADDTKVNALEVQIDEDCQHIIARRQPAASDLRMVITVIKTITDLERIGDEAQKIARVGRTMYQTGRYPAPRFREAAKMAEVALGMLHRALDAFARLDATAAIELAEQDLLLDQDYASELRAQVTFMMEDPRTISMSIDTMFICKAIERIGDHAKNISEYVVYLVKGKDIRHTSLEDKKRESLGDAATQ</sequence>
<evidence type="ECO:0000313" key="4">
    <source>
        <dbReference type="EMBL" id="MDC7716495.1"/>
    </source>
</evidence>
<comment type="similarity">
    <text evidence="1 2">Belongs to the PhoU family.</text>
</comment>
<dbReference type="PANTHER" id="PTHR42930">
    <property type="entry name" value="PHOSPHATE-SPECIFIC TRANSPORT SYSTEM ACCESSORY PROTEIN PHOU"/>
    <property type="match status" value="1"/>
</dbReference>
<keyword evidence="5" id="KW-1185">Reference proteome</keyword>
<comment type="subcellular location">
    <subcellularLocation>
        <location evidence="2">Cytoplasm</location>
    </subcellularLocation>
</comment>
<dbReference type="PANTHER" id="PTHR42930:SF3">
    <property type="entry name" value="PHOSPHATE-SPECIFIC TRANSPORT SYSTEM ACCESSORY PROTEIN PHOU"/>
    <property type="match status" value="1"/>
</dbReference>
<accession>A0ABT5IW42</accession>
<feature type="domain" description="PhoU" evidence="3">
    <location>
        <begin position="21"/>
        <end position="106"/>
    </location>
</feature>